<organism evidence="1 2">
    <name type="scientific">Microcystis aeruginosa 11-30S32</name>
    <dbReference type="NCBI Taxonomy" id="2358142"/>
    <lineage>
        <taxon>Bacteria</taxon>
        <taxon>Bacillati</taxon>
        <taxon>Cyanobacteriota</taxon>
        <taxon>Cyanophyceae</taxon>
        <taxon>Oscillatoriophycideae</taxon>
        <taxon>Chroococcales</taxon>
        <taxon>Microcystaceae</taxon>
        <taxon>Microcystis</taxon>
    </lineage>
</organism>
<reference evidence="1 2" key="1">
    <citation type="journal article" date="2019" name="Appl. Environ. Microbiol.">
        <title>Co-occurrence of broad and narrow host-range viruses infecting the toxic bloom-forming cyanobacterium Microcystis aeruginosa.</title>
        <authorList>
            <person name="Morimoto D."/>
            <person name="Tominaga K."/>
            <person name="Nishimura Y."/>
            <person name="Yoshida N."/>
            <person name="Kimura S."/>
            <person name="Sako Y."/>
            <person name="Yoshida T."/>
        </authorList>
    </citation>
    <scope>NUCLEOTIDE SEQUENCE [LARGE SCALE GENOMIC DNA]</scope>
    <source>
        <strain evidence="1 2">11-30S32</strain>
    </source>
</reference>
<accession>A0A510PDS2</accession>
<dbReference type="Proteomes" id="UP000321223">
    <property type="component" value="Unassembled WGS sequence"/>
</dbReference>
<sequence length="309" mass="35311">MPLELPNLDDRSYEDLVQEALSLIPSYAPDWTNYNPSDPGITLIELFAYLSELLIYRLNRVTDTNQYAFLKLLNGRDWQPSPQKTLNEEIRETVLKLRQSERAVTCKDFENLALAADSKIARTRCLPRRNLVSENPLKPEKRPGHISVVIVPYAPPETLKPQPTEELIQKVTKYLEPRRLLTTRVHVVAPRYVEVGVRLTLHLNRDVREADIRPKAITILQKFLHPLTGGTDGKGWPFGRNVYVSEIYELLDKLEGIDFVTATNKQEELTVSDPDRLLRDNGKLMAIKIQPEEIVVPGTIALKFESPVK</sequence>
<comment type="caution">
    <text evidence="1">The sequence shown here is derived from an EMBL/GenBank/DDBJ whole genome shotgun (WGS) entry which is preliminary data.</text>
</comment>
<protein>
    <submittedName>
        <fullName evidence="1">Uncharacterized protein</fullName>
    </submittedName>
</protein>
<name>A0A510PDS2_MICAE</name>
<dbReference type="AlphaFoldDB" id="A0A510PDS2"/>
<dbReference type="EMBL" id="BHVU01000019">
    <property type="protein sequence ID" value="GCA91918.1"/>
    <property type="molecule type" value="Genomic_DNA"/>
</dbReference>
<evidence type="ECO:0000313" key="1">
    <source>
        <dbReference type="EMBL" id="GCA91918.1"/>
    </source>
</evidence>
<evidence type="ECO:0000313" key="2">
    <source>
        <dbReference type="Proteomes" id="UP000321223"/>
    </source>
</evidence>
<proteinExistence type="predicted"/>
<dbReference type="RefSeq" id="WP_147069013.1">
    <property type="nucleotide sequence ID" value="NZ_BHVU01000019.1"/>
</dbReference>
<gene>
    <name evidence="1" type="ORF">MAE30S32_05700</name>
</gene>